<proteinExistence type="predicted"/>
<evidence type="ECO:0000313" key="1">
    <source>
        <dbReference type="EMBL" id="ANY84196.1"/>
    </source>
</evidence>
<name>A0A1B2EW57_9HYPH</name>
<gene>
    <name evidence="1" type="ORF">BB934_38815</name>
</gene>
<dbReference type="RefSeq" id="WP_099515123.1">
    <property type="nucleotide sequence ID" value="NZ_CP016619.1"/>
</dbReference>
<dbReference type="OrthoDB" id="7506088at2"/>
<reference evidence="1" key="1">
    <citation type="submission" date="2016-07" db="EMBL/GenBank/DDBJ databases">
        <title>Microvirga ossetica sp. nov. a new species of rhizobia isolated from root nodules of the legume species Vicia alpestris Steven originated from North Ossetia region in the Caucasus.</title>
        <authorList>
            <person name="Safronova V.I."/>
            <person name="Kuznetsova I.G."/>
            <person name="Sazanova A.L."/>
            <person name="Belimov A."/>
            <person name="Andronov E."/>
            <person name="Osledkin Y.S."/>
            <person name="Onishchuk O.P."/>
            <person name="Kurchak O.N."/>
            <person name="Shaposhnikov A.I."/>
            <person name="Willems A."/>
            <person name="Tikhonovich I.A."/>
        </authorList>
    </citation>
    <scope>NUCLEOTIDE SEQUENCE [LARGE SCALE GENOMIC DNA]</scope>
    <source>
        <strain evidence="1">V5/3M</strain>
        <plasmid evidence="1">unnamed2</plasmid>
    </source>
</reference>
<accession>A0A1B2EW57</accession>
<dbReference type="EMBL" id="CP016619">
    <property type="protein sequence ID" value="ANY84196.1"/>
    <property type="molecule type" value="Genomic_DNA"/>
</dbReference>
<sequence length="163" mass="17973">MPRDRCPAPHPEIIILRKGKVLYEARDPIRYTYFPPDAIVGLINVLEKGQFVEVAPFGREGLFDLISAIVSREAFGRYQGAGPRPRSRIALDRIQRAMCARARRRPPSPDPAAGSPLFRGPLGPDLPDRLLQCHAYGGGALLQLDPEHAGWSRWIDSTGPAGL</sequence>
<geneLocation type="plasmid" evidence="1">
    <name>unnamed2</name>
</geneLocation>
<keyword evidence="1" id="KW-0614">Plasmid</keyword>
<dbReference type="KEGG" id="moc:BB934_38815"/>
<protein>
    <submittedName>
        <fullName evidence="1">Uncharacterized protein</fullName>
    </submittedName>
</protein>
<organism evidence="1">
    <name type="scientific">Microvirga ossetica</name>
    <dbReference type="NCBI Taxonomy" id="1882682"/>
    <lineage>
        <taxon>Bacteria</taxon>
        <taxon>Pseudomonadati</taxon>
        <taxon>Pseudomonadota</taxon>
        <taxon>Alphaproteobacteria</taxon>
        <taxon>Hyphomicrobiales</taxon>
        <taxon>Methylobacteriaceae</taxon>
        <taxon>Microvirga</taxon>
    </lineage>
</organism>
<dbReference type="AlphaFoldDB" id="A0A1B2EW57"/>